<dbReference type="InterPro" id="IPR002423">
    <property type="entry name" value="Cpn60/GroEL/TCP-1"/>
</dbReference>
<dbReference type="RefSeq" id="WP_058738933.1">
    <property type="nucleotide sequence ID" value="NZ_CP011266.1"/>
</dbReference>
<dbReference type="InterPro" id="IPR054827">
    <property type="entry name" value="thermosome_alpha"/>
</dbReference>
<proteinExistence type="inferred from homology"/>
<dbReference type="PANTHER" id="PTHR11353">
    <property type="entry name" value="CHAPERONIN"/>
    <property type="match status" value="1"/>
</dbReference>
<organism evidence="8 9">
    <name type="scientific">Methanobrevibacter millerae</name>
    <dbReference type="NCBI Taxonomy" id="230361"/>
    <lineage>
        <taxon>Archaea</taxon>
        <taxon>Methanobacteriati</taxon>
        <taxon>Methanobacteriota</taxon>
        <taxon>Methanomada group</taxon>
        <taxon>Methanobacteria</taxon>
        <taxon>Methanobacteriales</taxon>
        <taxon>Methanobacteriaceae</taxon>
        <taxon>Methanobrevibacter</taxon>
    </lineage>
</organism>
<dbReference type="NCBIfam" id="TIGR02339">
    <property type="entry name" value="thermosome_arch"/>
    <property type="match status" value="1"/>
</dbReference>
<keyword evidence="3 6" id="KW-0547">Nucleotide-binding</keyword>
<protein>
    <submittedName>
        <fullName evidence="8">Thermosome subunit</fullName>
    </submittedName>
</protein>
<feature type="compositionally biased region" description="Gly residues" evidence="7">
    <location>
        <begin position="539"/>
        <end position="551"/>
    </location>
</feature>
<dbReference type="InterPro" id="IPR017998">
    <property type="entry name" value="Chaperone_TCP-1"/>
</dbReference>
<dbReference type="PATRIC" id="fig|230361.4.peg.855"/>
<evidence type="ECO:0000256" key="6">
    <source>
        <dbReference type="RuleBase" id="RU004187"/>
    </source>
</evidence>
<evidence type="ECO:0000256" key="1">
    <source>
        <dbReference type="ARBA" id="ARBA00002462"/>
    </source>
</evidence>
<gene>
    <name evidence="8" type="ORF">sm9_0830</name>
</gene>
<dbReference type="NCBIfam" id="NF041082">
    <property type="entry name" value="thermosome_alpha"/>
    <property type="match status" value="1"/>
</dbReference>
<accession>A0A0U3EJ76</accession>
<dbReference type="Gene3D" id="3.30.260.10">
    <property type="entry name" value="TCP-1-like chaperonin intermediate domain"/>
    <property type="match status" value="1"/>
</dbReference>
<dbReference type="Gene3D" id="3.50.7.10">
    <property type="entry name" value="GroEL"/>
    <property type="match status" value="1"/>
</dbReference>
<dbReference type="InterPro" id="IPR027409">
    <property type="entry name" value="GroEL-like_apical_dom_sf"/>
</dbReference>
<dbReference type="InterPro" id="IPR012714">
    <property type="entry name" value="Thermosome_arc"/>
</dbReference>
<dbReference type="InterPro" id="IPR027413">
    <property type="entry name" value="GROEL-like_equatorial_sf"/>
</dbReference>
<dbReference type="Proteomes" id="UP000067738">
    <property type="component" value="Chromosome"/>
</dbReference>
<dbReference type="GO" id="GO:0016887">
    <property type="term" value="F:ATP hydrolysis activity"/>
    <property type="evidence" value="ECO:0007669"/>
    <property type="project" value="InterPro"/>
</dbReference>
<dbReference type="GO" id="GO:0051082">
    <property type="term" value="F:unfolded protein binding"/>
    <property type="evidence" value="ECO:0007669"/>
    <property type="project" value="InterPro"/>
</dbReference>
<comment type="function">
    <text evidence="1">Molecular chaperone; binds unfolded polypeptides in vitro, and has a weak ATPase activity.</text>
</comment>
<dbReference type="AlphaFoldDB" id="A0A0U3EJ76"/>
<evidence type="ECO:0000313" key="8">
    <source>
        <dbReference type="EMBL" id="ALT68621.1"/>
    </source>
</evidence>
<reference evidence="8 9" key="1">
    <citation type="submission" date="2015-04" db="EMBL/GenBank/DDBJ databases">
        <title>The complete genome sequence of the rumen methanogen Methanobrevibacter millerae SM9.</title>
        <authorList>
            <person name="Leahy S.C."/>
            <person name="Kelly W.J."/>
            <person name="Pacheco D.M."/>
            <person name="Li D."/>
            <person name="Altermann E."/>
            <person name="Attwood G.T."/>
        </authorList>
    </citation>
    <scope>NUCLEOTIDE SEQUENCE [LARGE SCALE GENOMIC DNA]</scope>
    <source>
        <strain evidence="8 9">SM9</strain>
    </source>
</reference>
<dbReference type="Gene3D" id="1.10.560.10">
    <property type="entry name" value="GroEL-like equatorial domain"/>
    <property type="match status" value="1"/>
</dbReference>
<dbReference type="EMBL" id="CP011266">
    <property type="protein sequence ID" value="ALT68621.1"/>
    <property type="molecule type" value="Genomic_DNA"/>
</dbReference>
<evidence type="ECO:0000256" key="7">
    <source>
        <dbReference type="SAM" id="MobiDB-lite"/>
    </source>
</evidence>
<dbReference type="SUPFAM" id="SSF54849">
    <property type="entry name" value="GroEL-intermediate domain like"/>
    <property type="match status" value="1"/>
</dbReference>
<dbReference type="SUPFAM" id="SSF48592">
    <property type="entry name" value="GroEL equatorial domain-like"/>
    <property type="match status" value="1"/>
</dbReference>
<keyword evidence="4 6" id="KW-0067">ATP-binding</keyword>
<dbReference type="GO" id="GO:0140662">
    <property type="term" value="F:ATP-dependent protein folding chaperone"/>
    <property type="evidence" value="ECO:0007669"/>
    <property type="project" value="InterPro"/>
</dbReference>
<feature type="compositionally biased region" description="Polar residues" evidence="7">
    <location>
        <begin position="520"/>
        <end position="531"/>
    </location>
</feature>
<dbReference type="PROSITE" id="PS00995">
    <property type="entry name" value="TCP1_3"/>
    <property type="match status" value="1"/>
</dbReference>
<dbReference type="InterPro" id="IPR027410">
    <property type="entry name" value="TCP-1-like_intermed_sf"/>
</dbReference>
<evidence type="ECO:0000256" key="2">
    <source>
        <dbReference type="ARBA" id="ARBA00008020"/>
    </source>
</evidence>
<dbReference type="PROSITE" id="PS00750">
    <property type="entry name" value="TCP1_1"/>
    <property type="match status" value="1"/>
</dbReference>
<name>A0A0U3EJ76_9EURY</name>
<dbReference type="Pfam" id="PF00118">
    <property type="entry name" value="Cpn60_TCP1"/>
    <property type="match status" value="1"/>
</dbReference>
<dbReference type="InterPro" id="IPR002194">
    <property type="entry name" value="Chaperonin_TCP-1_CS"/>
</dbReference>
<evidence type="ECO:0000313" key="9">
    <source>
        <dbReference type="Proteomes" id="UP000067738"/>
    </source>
</evidence>
<evidence type="ECO:0000256" key="3">
    <source>
        <dbReference type="ARBA" id="ARBA00022741"/>
    </source>
</evidence>
<dbReference type="SUPFAM" id="SSF52029">
    <property type="entry name" value="GroEL apical domain-like"/>
    <property type="match status" value="1"/>
</dbReference>
<dbReference type="GO" id="GO:0005524">
    <property type="term" value="F:ATP binding"/>
    <property type="evidence" value="ECO:0007669"/>
    <property type="project" value="UniProtKB-KW"/>
</dbReference>
<dbReference type="NCBIfam" id="NF041083">
    <property type="entry name" value="thermosome_beta"/>
    <property type="match status" value="1"/>
</dbReference>
<feature type="region of interest" description="Disordered" evidence="7">
    <location>
        <begin position="520"/>
        <end position="551"/>
    </location>
</feature>
<keyword evidence="5 6" id="KW-0143">Chaperone</keyword>
<evidence type="ECO:0000256" key="5">
    <source>
        <dbReference type="ARBA" id="ARBA00023186"/>
    </source>
</evidence>
<sequence>MANQPIFILPEGTERYSKRDALRMNITAAKVLAGIVRTTLGPKGMDKMLVNGMGDITITNDGATIMREMDIAQPAARMLVETAKKQEEIVGDGTTSVVVIAGELLAKAEELLEDGIATSVVVKGFRNATAKAVEILNEIAIDADDKETLQKVAVTAMSGKGSDYAKEHLAGLVVDAALRIEEDGESDIDNINIQRVSGDSVEDSFLAEGIVIDKSPLSKNMPESVEDAKIAIMKYPIELKDINTSTKIDITSPDQFAAFLDNEEEMIKDLVNQIVESGANVLFCQKGIDDLAEHYLKKAGIMAFKRVKKSDMERIEKATGAKLVTDIEDLSEDKLGHAGKVYLKKLFDHKLTFIEECENPKASSIVLRGSTRYVTEQIARALDDALGVVAATIEEGKVLIGGGACEIDLIKELRDYGESVSGREQLAILKYAEALEVIPRTLIENAGLDTINLIADLKAAHEDSNAIGINVFTGEVVDMKDAGVIEPLRVKVQALQSAGEAAEMILRIDDMIAARNALNSTGADESGNDNSGMPPMPPGGMGGMGGMPPMM</sequence>
<dbReference type="InterPro" id="IPR053374">
    <property type="entry name" value="TCP-1_chaperonin"/>
</dbReference>
<dbReference type="KEGG" id="mmil:sm9_0830"/>
<dbReference type="PRINTS" id="PR00304">
    <property type="entry name" value="TCOMPLEXTCP1"/>
</dbReference>
<evidence type="ECO:0000256" key="4">
    <source>
        <dbReference type="ARBA" id="ARBA00022840"/>
    </source>
</evidence>
<dbReference type="GeneID" id="26735803"/>
<keyword evidence="9" id="KW-1185">Reference proteome</keyword>
<dbReference type="OrthoDB" id="9362at2157"/>
<comment type="similarity">
    <text evidence="2 6">Belongs to the TCP-1 chaperonin family.</text>
</comment>